<feature type="region of interest" description="Disordered" evidence="1">
    <location>
        <begin position="276"/>
        <end position="297"/>
    </location>
</feature>
<reference evidence="2 3" key="1">
    <citation type="submission" date="2016-09" db="EMBL/GenBank/DDBJ databases">
        <title>Extensive genetic diversity and differential bi-allelic expression allows diatom success in the polar Southern Ocean.</title>
        <authorList>
            <consortium name="DOE Joint Genome Institute"/>
            <person name="Mock T."/>
            <person name="Otillar R.P."/>
            <person name="Strauss J."/>
            <person name="Dupont C."/>
            <person name="Frickenhaus S."/>
            <person name="Maumus F."/>
            <person name="Mcmullan M."/>
            <person name="Sanges R."/>
            <person name="Schmutz J."/>
            <person name="Toseland A."/>
            <person name="Valas R."/>
            <person name="Veluchamy A."/>
            <person name="Ward B.J."/>
            <person name="Allen A."/>
            <person name="Barry K."/>
            <person name="Falciatore A."/>
            <person name="Ferrante M."/>
            <person name="Fortunato A.E."/>
            <person name="Gloeckner G."/>
            <person name="Gruber A."/>
            <person name="Hipkin R."/>
            <person name="Janech M."/>
            <person name="Kroth P."/>
            <person name="Leese F."/>
            <person name="Lindquist E."/>
            <person name="Lyon B.R."/>
            <person name="Martin J."/>
            <person name="Mayer C."/>
            <person name="Parker M."/>
            <person name="Quesneville H."/>
            <person name="Raymond J."/>
            <person name="Uhlig C."/>
            <person name="Valentin K.U."/>
            <person name="Worden A.Z."/>
            <person name="Armbrust E.V."/>
            <person name="Bowler C."/>
            <person name="Green B."/>
            <person name="Moulton V."/>
            <person name="Van Oosterhout C."/>
            <person name="Grigoriev I."/>
        </authorList>
    </citation>
    <scope>NUCLEOTIDE SEQUENCE [LARGE SCALE GENOMIC DNA]</scope>
    <source>
        <strain evidence="2 3">CCMP1102</strain>
    </source>
</reference>
<dbReference type="InParanoid" id="A0A1E7FC59"/>
<gene>
    <name evidence="2" type="ORF">FRACYDRAFT_261834</name>
</gene>
<evidence type="ECO:0000313" key="3">
    <source>
        <dbReference type="Proteomes" id="UP000095751"/>
    </source>
</evidence>
<accession>A0A1E7FC59</accession>
<dbReference type="Proteomes" id="UP000095751">
    <property type="component" value="Unassembled WGS sequence"/>
</dbReference>
<evidence type="ECO:0000256" key="1">
    <source>
        <dbReference type="SAM" id="MobiDB-lite"/>
    </source>
</evidence>
<organism evidence="2 3">
    <name type="scientific">Fragilariopsis cylindrus CCMP1102</name>
    <dbReference type="NCBI Taxonomy" id="635003"/>
    <lineage>
        <taxon>Eukaryota</taxon>
        <taxon>Sar</taxon>
        <taxon>Stramenopiles</taxon>
        <taxon>Ochrophyta</taxon>
        <taxon>Bacillariophyta</taxon>
        <taxon>Bacillariophyceae</taxon>
        <taxon>Bacillariophycidae</taxon>
        <taxon>Bacillariales</taxon>
        <taxon>Bacillariaceae</taxon>
        <taxon>Fragilariopsis</taxon>
    </lineage>
</organism>
<name>A0A1E7FC59_9STRA</name>
<dbReference type="EMBL" id="KV784359">
    <property type="protein sequence ID" value="OEU15762.1"/>
    <property type="molecule type" value="Genomic_DNA"/>
</dbReference>
<evidence type="ECO:0000313" key="2">
    <source>
        <dbReference type="EMBL" id="OEU15762.1"/>
    </source>
</evidence>
<keyword evidence="3" id="KW-1185">Reference proteome</keyword>
<feature type="compositionally biased region" description="Polar residues" evidence="1">
    <location>
        <begin position="286"/>
        <end position="297"/>
    </location>
</feature>
<protein>
    <submittedName>
        <fullName evidence="2">Uncharacterized protein</fullName>
    </submittedName>
</protein>
<dbReference type="AlphaFoldDB" id="A0A1E7FC59"/>
<sequence length="297" mass="33873">MEESSSSKSSRESNPLDVAILYKDTEISNGCGHSINWKADDLIDLQHCPICKDPVGMICDGLVSHNNGDNNNDNQTIRFKFGKQIYQLSTRSIIISATESEKQHEDSWWMYLSSFILERRSSNSTKNKCTTTLAQDRIANALNLASLKVLHKGKIIYPPPNDIRKKNENDYSQEPTQEVLISRTILKISDENWNNNNKTKKKVSLVVMGTLKERQLKGPTNNNNNGDLDRSLIQQLQRSLWFPVTILKHTLELTWLLTKTFFGPFLPSYMLVGDDRNSDESDTNDSRSTAQNRPHQE</sequence>
<proteinExistence type="predicted"/>
<dbReference type="KEGG" id="fcy:FRACYDRAFT_261834"/>